<dbReference type="PANTHER" id="PTHR42951:SF4">
    <property type="entry name" value="ACYL-COENZYME A THIOESTERASE MBLAC2"/>
    <property type="match status" value="1"/>
</dbReference>
<dbReference type="SMART" id="SM00849">
    <property type="entry name" value="Lactamase_B"/>
    <property type="match status" value="1"/>
</dbReference>
<reference evidence="2 3" key="1">
    <citation type="journal article" date="2015" name="Genome Announc.">
        <title>Expanding the biotechnology potential of lactobacilli through comparative genomics of 213 strains and associated genera.</title>
        <authorList>
            <person name="Sun Z."/>
            <person name="Harris H.M."/>
            <person name="McCann A."/>
            <person name="Guo C."/>
            <person name="Argimon S."/>
            <person name="Zhang W."/>
            <person name="Yang X."/>
            <person name="Jeffery I.B."/>
            <person name="Cooney J.C."/>
            <person name="Kagawa T.F."/>
            <person name="Liu W."/>
            <person name="Song Y."/>
            <person name="Salvetti E."/>
            <person name="Wrobel A."/>
            <person name="Rasinkangas P."/>
            <person name="Parkhill J."/>
            <person name="Rea M.C."/>
            <person name="O'Sullivan O."/>
            <person name="Ritari J."/>
            <person name="Douillard F.P."/>
            <person name="Paul Ross R."/>
            <person name="Yang R."/>
            <person name="Briner A.E."/>
            <person name="Felis G.E."/>
            <person name="de Vos W.M."/>
            <person name="Barrangou R."/>
            <person name="Klaenhammer T.R."/>
            <person name="Caufield P.W."/>
            <person name="Cui Y."/>
            <person name="Zhang H."/>
            <person name="O'Toole P.W."/>
        </authorList>
    </citation>
    <scope>NUCLEOTIDE SEQUENCE [LARGE SCALE GENOMIC DNA]</scope>
    <source>
        <strain evidence="2 3">DSM 7090</strain>
    </source>
</reference>
<dbReference type="RefSeq" id="WP_237755920.1">
    <property type="nucleotide sequence ID" value="NZ_JQCP01000004.1"/>
</dbReference>
<accession>A0ABR5Q261</accession>
<dbReference type="Pfam" id="PF00753">
    <property type="entry name" value="Lactamase_B"/>
    <property type="match status" value="1"/>
</dbReference>
<protein>
    <submittedName>
        <fullName evidence="2">Metallo-beta-lactamase family protein</fullName>
    </submittedName>
</protein>
<evidence type="ECO:0000313" key="3">
    <source>
        <dbReference type="Proteomes" id="UP000051927"/>
    </source>
</evidence>
<dbReference type="InterPro" id="IPR036866">
    <property type="entry name" value="RibonucZ/Hydroxyglut_hydro"/>
</dbReference>
<dbReference type="Gene3D" id="3.60.15.10">
    <property type="entry name" value="Ribonuclease Z/Hydroxyacylglutathione hydrolase-like"/>
    <property type="match status" value="1"/>
</dbReference>
<dbReference type="InterPro" id="IPR001279">
    <property type="entry name" value="Metallo-B-lactamas"/>
</dbReference>
<gene>
    <name evidence="2" type="ORF">IV60_GL001496</name>
</gene>
<keyword evidence="3" id="KW-1185">Reference proteome</keyword>
<name>A0ABR5Q261_9ACTN</name>
<evidence type="ECO:0000259" key="1">
    <source>
        <dbReference type="SMART" id="SM00849"/>
    </source>
</evidence>
<organism evidence="2 3">
    <name type="scientific">Lancefieldella rimae</name>
    <dbReference type="NCBI Taxonomy" id="1383"/>
    <lineage>
        <taxon>Bacteria</taxon>
        <taxon>Bacillati</taxon>
        <taxon>Actinomycetota</taxon>
        <taxon>Coriobacteriia</taxon>
        <taxon>Coriobacteriales</taxon>
        <taxon>Atopobiaceae</taxon>
        <taxon>Lancefieldella</taxon>
    </lineage>
</organism>
<sequence length="213" mass="24753">MSWVYRGKELFKPLNTGTIDEHVACIREYVANIFFYTKNSTTIMIDAGYNYDYLQEKMDWLGIDPQDIQHVLITHQDTDHVGAIEADSNQLFNHARVYIDDIENRYLTGEVRRRVMNGWYKVPKVTIPNKKKLLHDGEVFEIDDIKIETILVPGHTWGHVVYLIDDEYLFTGDTIWFGADGGYSFINKFAEDNQLAVESLAKLEKVIRQRAQS</sequence>
<proteinExistence type="predicted"/>
<dbReference type="InterPro" id="IPR050855">
    <property type="entry name" value="NDM-1-like"/>
</dbReference>
<dbReference type="GeneID" id="84904974"/>
<dbReference type="Proteomes" id="UP000051927">
    <property type="component" value="Unassembled WGS sequence"/>
</dbReference>
<feature type="domain" description="Metallo-beta-lactamase" evidence="1">
    <location>
        <begin position="30"/>
        <end position="210"/>
    </location>
</feature>
<dbReference type="PANTHER" id="PTHR42951">
    <property type="entry name" value="METALLO-BETA-LACTAMASE DOMAIN-CONTAINING"/>
    <property type="match status" value="1"/>
</dbReference>
<comment type="caution">
    <text evidence="2">The sequence shown here is derived from an EMBL/GenBank/DDBJ whole genome shotgun (WGS) entry which is preliminary data.</text>
</comment>
<dbReference type="EMBL" id="JQCP01000004">
    <property type="protein sequence ID" value="KRO01623.1"/>
    <property type="molecule type" value="Genomic_DNA"/>
</dbReference>
<dbReference type="SUPFAM" id="SSF56281">
    <property type="entry name" value="Metallo-hydrolase/oxidoreductase"/>
    <property type="match status" value="1"/>
</dbReference>
<evidence type="ECO:0000313" key="2">
    <source>
        <dbReference type="EMBL" id="KRO01623.1"/>
    </source>
</evidence>